<organism evidence="5 6">
    <name type="scientific">Arthrobacter bussei</name>
    <dbReference type="NCBI Taxonomy" id="2594179"/>
    <lineage>
        <taxon>Bacteria</taxon>
        <taxon>Bacillati</taxon>
        <taxon>Actinomycetota</taxon>
        <taxon>Actinomycetes</taxon>
        <taxon>Micrococcales</taxon>
        <taxon>Micrococcaceae</taxon>
        <taxon>Arthrobacter</taxon>
    </lineage>
</organism>
<dbReference type="AlphaFoldDB" id="A0A7X1NNA8"/>
<name>A0A7X1NNA8_9MICC</name>
<dbReference type="PRINTS" id="PR00469">
    <property type="entry name" value="PNDRDTASEII"/>
</dbReference>
<dbReference type="InterPro" id="IPR023753">
    <property type="entry name" value="FAD/NAD-binding_dom"/>
</dbReference>
<dbReference type="Pfam" id="PF07992">
    <property type="entry name" value="Pyr_redox_2"/>
    <property type="match status" value="1"/>
</dbReference>
<dbReference type="EMBL" id="VJXX01000001">
    <property type="protein sequence ID" value="MPY09903.1"/>
    <property type="molecule type" value="Genomic_DNA"/>
</dbReference>
<dbReference type="Proteomes" id="UP000326464">
    <property type="component" value="Unassembled WGS sequence"/>
</dbReference>
<comment type="caution">
    <text evidence="5">The sequence shown here is derived from an EMBL/GenBank/DDBJ whole genome shotgun (WGS) entry which is preliminary data.</text>
</comment>
<evidence type="ECO:0000256" key="2">
    <source>
        <dbReference type="ARBA" id="ARBA00023002"/>
    </source>
</evidence>
<evidence type="ECO:0000256" key="3">
    <source>
        <dbReference type="ARBA" id="ARBA00048132"/>
    </source>
</evidence>
<keyword evidence="1" id="KW-0285">Flavoprotein</keyword>
<dbReference type="RefSeq" id="WP_152812475.1">
    <property type="nucleotide sequence ID" value="NZ_VJXX01000001.1"/>
</dbReference>
<protein>
    <submittedName>
        <fullName evidence="5">NAD(P)/FAD-dependent oxidoreductase</fullName>
    </submittedName>
</protein>
<gene>
    <name evidence="5" type="ORF">FNH21_04090</name>
</gene>
<reference evidence="6" key="1">
    <citation type="submission" date="2019-07" db="EMBL/GenBank/DDBJ databases">
        <title>Arthrobacter KR32 sp. nov., isolated from mountain cheese made of cows milk.</title>
        <authorList>
            <person name="Flegler A."/>
        </authorList>
    </citation>
    <scope>NUCLEOTIDE SEQUENCE [LARGE SCALE GENOMIC DNA]</scope>
    <source>
        <strain evidence="6">KR32</strain>
    </source>
</reference>
<evidence type="ECO:0000256" key="1">
    <source>
        <dbReference type="ARBA" id="ARBA00022630"/>
    </source>
</evidence>
<dbReference type="InterPro" id="IPR050097">
    <property type="entry name" value="Ferredoxin-NADP_redctase_2"/>
</dbReference>
<dbReference type="PRINTS" id="PR00368">
    <property type="entry name" value="FADPNR"/>
</dbReference>
<dbReference type="GO" id="GO:0004791">
    <property type="term" value="F:thioredoxin-disulfide reductase (NADPH) activity"/>
    <property type="evidence" value="ECO:0007669"/>
    <property type="project" value="UniProtKB-EC"/>
</dbReference>
<evidence type="ECO:0000259" key="4">
    <source>
        <dbReference type="Pfam" id="PF07992"/>
    </source>
</evidence>
<evidence type="ECO:0000313" key="6">
    <source>
        <dbReference type="Proteomes" id="UP000326464"/>
    </source>
</evidence>
<comment type="catalytic activity">
    <reaction evidence="3">
        <text>[thioredoxin]-dithiol + NADP(+) = [thioredoxin]-disulfide + NADPH + H(+)</text>
        <dbReference type="Rhea" id="RHEA:20345"/>
        <dbReference type="Rhea" id="RHEA-COMP:10698"/>
        <dbReference type="Rhea" id="RHEA-COMP:10700"/>
        <dbReference type="ChEBI" id="CHEBI:15378"/>
        <dbReference type="ChEBI" id="CHEBI:29950"/>
        <dbReference type="ChEBI" id="CHEBI:50058"/>
        <dbReference type="ChEBI" id="CHEBI:57783"/>
        <dbReference type="ChEBI" id="CHEBI:58349"/>
        <dbReference type="EC" id="1.8.1.9"/>
    </reaction>
</comment>
<dbReference type="PANTHER" id="PTHR48105">
    <property type="entry name" value="THIOREDOXIN REDUCTASE 1-RELATED-RELATED"/>
    <property type="match status" value="1"/>
</dbReference>
<dbReference type="OrthoDB" id="9786503at2"/>
<proteinExistence type="predicted"/>
<dbReference type="Gene3D" id="3.50.50.60">
    <property type="entry name" value="FAD/NAD(P)-binding domain"/>
    <property type="match status" value="2"/>
</dbReference>
<sequence>MPRTIDTPSTRYDVVVIGGGAAGLSAAVTLSRALRRVLVIDAGAPRNAPADGVHGYLSREGMNPLALLAAGRAEAEAYGTAVVTAEAVGARRVAEGFEVDLDDGRTVTGRRVLLATGLQDGLPDIPGLQEQWGSGVVHCPYCHGYEIRGQNIGILATGALSVHQALLFRQWSEDITLFLNDTLIPSDEEWEKLAARSVRVVDGAVASVDSIDGGLTGVTLADGTGFDLQALAVGSRMDARAGLAEALGLELRDHPTGMGTFLEPGPMGTTATPGVYVAGNVSNLSAQVIVAAAEGMMAGAMINAHLIEEETAWAVEGRTGPFSAAVEAEVSAGVLGDRRHGLDDGAVISAAAGATTQSLEEGVRRAG</sequence>
<dbReference type="SUPFAM" id="SSF51905">
    <property type="entry name" value="FAD/NAD(P)-binding domain"/>
    <property type="match status" value="1"/>
</dbReference>
<dbReference type="InterPro" id="IPR036188">
    <property type="entry name" value="FAD/NAD-bd_sf"/>
</dbReference>
<evidence type="ECO:0000313" key="5">
    <source>
        <dbReference type="EMBL" id="MPY09903.1"/>
    </source>
</evidence>
<keyword evidence="6" id="KW-1185">Reference proteome</keyword>
<keyword evidence="2" id="KW-0560">Oxidoreductase</keyword>
<feature type="domain" description="FAD/NAD(P)-binding" evidence="4">
    <location>
        <begin position="12"/>
        <end position="295"/>
    </location>
</feature>
<accession>A0A7X1NNA8</accession>